<protein>
    <recommendedName>
        <fullName evidence="4">VWFA domain-containing protein</fullName>
    </recommendedName>
</protein>
<evidence type="ECO:0000313" key="3">
    <source>
        <dbReference type="Proteomes" id="UP000199144"/>
    </source>
</evidence>
<feature type="signal peptide" evidence="1">
    <location>
        <begin position="1"/>
        <end position="19"/>
    </location>
</feature>
<evidence type="ECO:0000313" key="2">
    <source>
        <dbReference type="EMBL" id="SFM41421.1"/>
    </source>
</evidence>
<sequence length="238" mass="25611">MIRVCTLVGLTLASLPAKAAACRLALVLAMDVSSSVDEEEDRLQRAGLAAALIAPEVQAAFLQSPEPVALAVFEWSGRYNQAMLLDWVMITSAQDLLASATIIGRSKRSTSEFPTALGHAVGYAATLLRRAPECMAQTIDVSGDGRNNEGFTPHQAYVHFPFSGVTVNGLAIETSGTTTAPETGKNISISDYYRQHLLRGPGAFVEVAQGFEDFERAQRRKLERELGSAVFSRLEAPP</sequence>
<organism evidence="2 3">
    <name type="scientific">Shimia aestuarii</name>
    <dbReference type="NCBI Taxonomy" id="254406"/>
    <lineage>
        <taxon>Bacteria</taxon>
        <taxon>Pseudomonadati</taxon>
        <taxon>Pseudomonadota</taxon>
        <taxon>Alphaproteobacteria</taxon>
        <taxon>Rhodobacterales</taxon>
        <taxon>Roseobacteraceae</taxon>
    </lineage>
</organism>
<feature type="chain" id="PRO_5011693558" description="VWFA domain-containing protein" evidence="1">
    <location>
        <begin position="20"/>
        <end position="238"/>
    </location>
</feature>
<dbReference type="OrthoDB" id="9792179at2"/>
<keyword evidence="1" id="KW-0732">Signal</keyword>
<dbReference type="InterPro" id="IPR010607">
    <property type="entry name" value="DUF1194"/>
</dbReference>
<dbReference type="STRING" id="254406.SAMN04488042_10754"/>
<evidence type="ECO:0008006" key="4">
    <source>
        <dbReference type="Google" id="ProtNLM"/>
    </source>
</evidence>
<dbReference type="SUPFAM" id="SSF53300">
    <property type="entry name" value="vWA-like"/>
    <property type="match status" value="1"/>
</dbReference>
<accession>A0A1I4QMZ5</accession>
<dbReference type="Pfam" id="PF06707">
    <property type="entry name" value="DUF1194"/>
    <property type="match status" value="1"/>
</dbReference>
<name>A0A1I4QMZ5_9RHOB</name>
<dbReference type="InterPro" id="IPR036465">
    <property type="entry name" value="vWFA_dom_sf"/>
</dbReference>
<evidence type="ECO:0000256" key="1">
    <source>
        <dbReference type="SAM" id="SignalP"/>
    </source>
</evidence>
<keyword evidence="3" id="KW-1185">Reference proteome</keyword>
<dbReference type="EMBL" id="FOTQ01000007">
    <property type="protein sequence ID" value="SFM41421.1"/>
    <property type="molecule type" value="Genomic_DNA"/>
</dbReference>
<dbReference type="AlphaFoldDB" id="A0A1I4QMZ5"/>
<reference evidence="2 3" key="1">
    <citation type="submission" date="2016-10" db="EMBL/GenBank/DDBJ databases">
        <authorList>
            <person name="de Groot N.N."/>
        </authorList>
    </citation>
    <scope>NUCLEOTIDE SEQUENCE [LARGE SCALE GENOMIC DNA]</scope>
    <source>
        <strain evidence="2 3">DSM 15283</strain>
    </source>
</reference>
<dbReference type="Gene3D" id="3.40.50.410">
    <property type="entry name" value="von Willebrand factor, type A domain"/>
    <property type="match status" value="1"/>
</dbReference>
<gene>
    <name evidence="2" type="ORF">SAMN04488042_10754</name>
</gene>
<dbReference type="Proteomes" id="UP000199144">
    <property type="component" value="Unassembled WGS sequence"/>
</dbReference>
<proteinExistence type="predicted"/>